<feature type="region of interest" description="Disordered" evidence="1">
    <location>
        <begin position="331"/>
        <end position="358"/>
    </location>
</feature>
<feature type="region of interest" description="Disordered" evidence="1">
    <location>
        <begin position="886"/>
        <end position="942"/>
    </location>
</feature>
<protein>
    <submittedName>
        <fullName evidence="2">Timeless</fullName>
    </submittedName>
</protein>
<feature type="compositionally biased region" description="Acidic residues" evidence="1">
    <location>
        <begin position="493"/>
        <end position="503"/>
    </location>
</feature>
<dbReference type="Proteomes" id="UP000728185">
    <property type="component" value="Unassembled WGS sequence"/>
</dbReference>
<proteinExistence type="predicted"/>
<dbReference type="GO" id="GO:0006281">
    <property type="term" value="P:DNA repair"/>
    <property type="evidence" value="ECO:0007669"/>
    <property type="project" value="TreeGrafter"/>
</dbReference>
<dbReference type="Pfam" id="PF26019">
    <property type="entry name" value="HTH_TIMELESS"/>
    <property type="match status" value="1"/>
</dbReference>
<dbReference type="GO" id="GO:0031298">
    <property type="term" value="C:replication fork protection complex"/>
    <property type="evidence" value="ECO:0007669"/>
    <property type="project" value="TreeGrafter"/>
</dbReference>
<accession>A0A8E0VM75</accession>
<organism evidence="2 3">
    <name type="scientific">Fasciolopsis buskii</name>
    <dbReference type="NCBI Taxonomy" id="27845"/>
    <lineage>
        <taxon>Eukaryota</taxon>
        <taxon>Metazoa</taxon>
        <taxon>Spiralia</taxon>
        <taxon>Lophotrochozoa</taxon>
        <taxon>Platyhelminthes</taxon>
        <taxon>Trematoda</taxon>
        <taxon>Digenea</taxon>
        <taxon>Plagiorchiida</taxon>
        <taxon>Echinostomata</taxon>
        <taxon>Echinostomatoidea</taxon>
        <taxon>Fasciolidae</taxon>
        <taxon>Fasciolopsis</taxon>
    </lineage>
</organism>
<feature type="region of interest" description="Disordered" evidence="1">
    <location>
        <begin position="753"/>
        <end position="772"/>
    </location>
</feature>
<feature type="compositionally biased region" description="Acidic residues" evidence="1">
    <location>
        <begin position="909"/>
        <end position="921"/>
    </location>
</feature>
<evidence type="ECO:0000256" key="1">
    <source>
        <dbReference type="SAM" id="MobiDB-lite"/>
    </source>
</evidence>
<feature type="region of interest" description="Disordered" evidence="1">
    <location>
        <begin position="965"/>
        <end position="1003"/>
    </location>
</feature>
<dbReference type="OrthoDB" id="310853at2759"/>
<feature type="region of interest" description="Disordered" evidence="1">
    <location>
        <begin position="388"/>
        <end position="414"/>
    </location>
</feature>
<name>A0A8E0VM75_9TREM</name>
<feature type="non-terminal residue" evidence="2">
    <location>
        <position position="1"/>
    </location>
</feature>
<feature type="compositionally biased region" description="Basic residues" evidence="1">
    <location>
        <begin position="331"/>
        <end position="347"/>
    </location>
</feature>
<feature type="compositionally biased region" description="Basic and acidic residues" evidence="1">
    <location>
        <begin position="894"/>
        <end position="908"/>
    </location>
</feature>
<dbReference type="AlphaFoldDB" id="A0A8E0VM75"/>
<dbReference type="PANTHER" id="PTHR22940">
    <property type="entry name" value="TIMEOUT/TIMELESS-2"/>
    <property type="match status" value="1"/>
</dbReference>
<feature type="region of interest" description="Disordered" evidence="1">
    <location>
        <begin position="492"/>
        <end position="520"/>
    </location>
</feature>
<sequence length="1003" mass="115622">RLAERQRALEEDNRRKFLFDCGSRQNRFGGTFELWNTTSLSDRPLIYHHDVAQQAVTNHPPPENKSQSSVSELEGRLEMVDLDKDKRTFRKARNRKPVIDRPIHHRSLLAIQICLQRFCWNFLQFCYNPLMHAAKASLSRHATQENDETYYLWALSFFSAFSRLYKFRSSLISETLNASTFHWIYDQVMHYREVLLSDKRGGGTNRRAIQASRRLELAVVAYQEFLVCLSRMVRVTNADRLPDPELEETPEIVEERLRIQASAAENIMANVFYVSEYQDVYPILLRDFNEAVQSRKYLRNLIEGAHLFISMLSNRMKSGSKTMFVRRRRVVRRAHRKRRGTASKSSRKKQEQNDEEEDEEVRLLRMEYQWKHQLLPELVKTLEIPNGDQVETDADHSDDSDDPETSRLFDALSGSSESKQLRSAIRRVQANLYAGRAGAAFRLARRMWRLWPEVAPISVEENDPILNDELVVRLPPSSIPILSGLRQIHMTELQDEDESEDDRESNGRKPDSEEATEADDMDDLYNEELGLVGSDDDENNERGVLVTVEKEVQMDLTSFVLKFANPKIIQALTSSLTEFATNPSSTNSAIVHLIHRLAVKHKMVGSFFLLRLFYVFQQFLHNETLVKSSEFKELTNLVKYILRKFFTALEKNSGLFIELLFPKNVREGFEVAQGYGTFEDTKKSSKWNSELDEELIRLFEAYRNDPVPRGQDLADVISRQLSDQTKTRRQIVARLIFLNIIVSAKQLKQMTLRDRRPKRSLRPGNENDNAEWTEEEVMRLQSTVDEHRGSKTLLTDVMDSLTVDRDLAVKNKIELAESGNSKAANEVIVPPLRSRSVIAAKLMELGFVADRRELGRQSRGRNHCLNSARRGALNVDLDTSSLGTATVAKRRRRKPDDSSSSEELHFPEDDMDVPSDSEEGVDMDHAKDESQTDSDNSSDEHENNDLMLHHRIHFNSNLPIRQRIHLSDSEADSEDEKPLTIVTSRADDSNSMKKQGFEVPETE</sequence>
<dbReference type="InterPro" id="IPR044998">
    <property type="entry name" value="Timeless"/>
</dbReference>
<dbReference type="GO" id="GO:0003677">
    <property type="term" value="F:DNA binding"/>
    <property type="evidence" value="ECO:0007669"/>
    <property type="project" value="TreeGrafter"/>
</dbReference>
<dbReference type="EMBL" id="LUCM01003346">
    <property type="protein sequence ID" value="KAA0195932.1"/>
    <property type="molecule type" value="Genomic_DNA"/>
</dbReference>
<reference evidence="2" key="1">
    <citation type="submission" date="2019-05" db="EMBL/GenBank/DDBJ databases">
        <title>Annotation for the trematode Fasciolopsis buski.</title>
        <authorList>
            <person name="Choi Y.-J."/>
        </authorList>
    </citation>
    <scope>NUCLEOTIDE SEQUENCE</scope>
    <source>
        <strain evidence="2">HT</strain>
        <tissue evidence="2">Whole worm</tissue>
    </source>
</reference>
<evidence type="ECO:0000313" key="3">
    <source>
        <dbReference type="Proteomes" id="UP000728185"/>
    </source>
</evidence>
<evidence type="ECO:0000313" key="2">
    <source>
        <dbReference type="EMBL" id="KAA0195932.1"/>
    </source>
</evidence>
<feature type="compositionally biased region" description="Acidic residues" evidence="1">
    <location>
        <begin position="390"/>
        <end position="403"/>
    </location>
</feature>
<dbReference type="GO" id="GO:0043111">
    <property type="term" value="P:replication fork arrest"/>
    <property type="evidence" value="ECO:0007669"/>
    <property type="project" value="TreeGrafter"/>
</dbReference>
<gene>
    <name evidence="2" type="ORF">FBUS_02832</name>
</gene>
<keyword evidence="3" id="KW-1185">Reference proteome</keyword>
<comment type="caution">
    <text evidence="2">The sequence shown here is derived from an EMBL/GenBank/DDBJ whole genome shotgun (WGS) entry which is preliminary data.</text>
</comment>
<dbReference type="PANTHER" id="PTHR22940:SF4">
    <property type="entry name" value="PROTEIN TIMELESS HOMOLOG"/>
    <property type="match status" value="1"/>
</dbReference>
<dbReference type="GO" id="GO:0000076">
    <property type="term" value="P:DNA replication checkpoint signaling"/>
    <property type="evidence" value="ECO:0007669"/>
    <property type="project" value="TreeGrafter"/>
</dbReference>